<dbReference type="RefSeq" id="XP_005712182.1">
    <property type="nucleotide sequence ID" value="XM_005712125.1"/>
</dbReference>
<dbReference type="GeneID" id="17319896"/>
<evidence type="ECO:0000256" key="1">
    <source>
        <dbReference type="ARBA" id="ARBA00022448"/>
    </source>
</evidence>
<comment type="subunit">
    <text evidence="6">Part of the multisubunit transport protein particle (TRAPP) complex.</text>
</comment>
<keyword evidence="8" id="KW-1185">Reference proteome</keyword>
<name>R7Q1R5_CHOCR</name>
<dbReference type="PANTHER" id="PTHR23249">
    <property type="entry name" value="TRAFFICKING PROTEIN PARTICLE COMPLEX SUBUNIT"/>
    <property type="match status" value="1"/>
</dbReference>
<evidence type="ECO:0000313" key="8">
    <source>
        <dbReference type="Proteomes" id="UP000012073"/>
    </source>
</evidence>
<dbReference type="Gene3D" id="3.30.450.70">
    <property type="match status" value="1"/>
</dbReference>
<evidence type="ECO:0000256" key="2">
    <source>
        <dbReference type="ARBA" id="ARBA00022824"/>
    </source>
</evidence>
<dbReference type="GO" id="GO:0030008">
    <property type="term" value="C:TRAPP complex"/>
    <property type="evidence" value="ECO:0007669"/>
    <property type="project" value="UniProtKB-UniRule"/>
</dbReference>
<dbReference type="InterPro" id="IPR007233">
    <property type="entry name" value="TRAPPC"/>
</dbReference>
<dbReference type="STRING" id="2769.R7Q1R5"/>
<evidence type="ECO:0000256" key="4">
    <source>
        <dbReference type="ARBA" id="ARBA00023034"/>
    </source>
</evidence>
<dbReference type="GO" id="GO:0005794">
    <property type="term" value="C:Golgi apparatus"/>
    <property type="evidence" value="ECO:0007669"/>
    <property type="project" value="UniProtKB-SubCell"/>
</dbReference>
<dbReference type="Gramene" id="CDF32517">
    <property type="protein sequence ID" value="CDF32517"/>
    <property type="gene ID" value="CHC_T00010049001"/>
</dbReference>
<proteinExistence type="inferred from homology"/>
<evidence type="ECO:0000313" key="7">
    <source>
        <dbReference type="EMBL" id="CDF32517.1"/>
    </source>
</evidence>
<dbReference type="PANTHER" id="PTHR23249:SF16">
    <property type="entry name" value="TRAFFICKING PROTEIN PARTICLE COMPLEX SUBUNIT 1"/>
    <property type="match status" value="1"/>
</dbReference>
<comment type="similarity">
    <text evidence="5">Belongs to the TRAPP small subunits family. BET5 subfamily.</text>
</comment>
<organism evidence="7 8">
    <name type="scientific">Chondrus crispus</name>
    <name type="common">Carrageen Irish moss</name>
    <name type="synonym">Polymorpha crispa</name>
    <dbReference type="NCBI Taxonomy" id="2769"/>
    <lineage>
        <taxon>Eukaryota</taxon>
        <taxon>Rhodophyta</taxon>
        <taxon>Florideophyceae</taxon>
        <taxon>Rhodymeniophycidae</taxon>
        <taxon>Gigartinales</taxon>
        <taxon>Gigartinaceae</taxon>
        <taxon>Chondrus</taxon>
    </lineage>
</organism>
<dbReference type="SMART" id="SM01399">
    <property type="entry name" value="Sybindin"/>
    <property type="match status" value="1"/>
</dbReference>
<accession>R7Q1R5</accession>
<keyword evidence="1 6" id="KW-0813">Transport</keyword>
<dbReference type="OrthoDB" id="246406at2759"/>
<dbReference type="OMA" id="GKLMYGM"/>
<dbReference type="Pfam" id="PF04099">
    <property type="entry name" value="Sybindin"/>
    <property type="match status" value="1"/>
</dbReference>
<dbReference type="GO" id="GO:0006888">
    <property type="term" value="P:endoplasmic reticulum to Golgi vesicle-mediated transport"/>
    <property type="evidence" value="ECO:0007669"/>
    <property type="project" value="UniProtKB-UniRule"/>
</dbReference>
<dbReference type="EMBL" id="HG001512">
    <property type="protein sequence ID" value="CDF32517.1"/>
    <property type="molecule type" value="Genomic_DNA"/>
</dbReference>
<dbReference type="CDD" id="cd14855">
    <property type="entry name" value="TRAPPC1_MUM2"/>
    <property type="match status" value="1"/>
</dbReference>
<dbReference type="SUPFAM" id="SSF64356">
    <property type="entry name" value="SNARE-like"/>
    <property type="match status" value="1"/>
</dbReference>
<dbReference type="InterPro" id="IPR011012">
    <property type="entry name" value="Longin-like_dom_sf"/>
</dbReference>
<dbReference type="Proteomes" id="UP000012073">
    <property type="component" value="Unassembled WGS sequence"/>
</dbReference>
<comment type="subcellular location">
    <subcellularLocation>
        <location evidence="6">Endoplasmic reticulum</location>
    </subcellularLocation>
    <subcellularLocation>
        <location evidence="6">Golgi apparatus</location>
        <location evidence="6">cis-Golgi network</location>
    </subcellularLocation>
</comment>
<sequence>MAVFSFYLFDRTGTCLCYHEWQRTRQPQDMSDDHKNMFGMLFALRNFSIKLSPDAERGIPSFFVTDVYALHYFETATGLRFVLNTSNDFKGVDVTHALSEIYNSVFVEYVVKNPLYTRGNVIKSDLFITKLDDYIRALPCF</sequence>
<dbReference type="KEGG" id="ccp:CHC_T00010049001"/>
<evidence type="ECO:0000256" key="6">
    <source>
        <dbReference type="RuleBase" id="RU366065"/>
    </source>
</evidence>
<dbReference type="AlphaFoldDB" id="R7Q1R5"/>
<reference evidence="8" key="1">
    <citation type="journal article" date="2013" name="Proc. Natl. Acad. Sci. U.S.A.">
        <title>Genome structure and metabolic features in the red seaweed Chondrus crispus shed light on evolution of the Archaeplastida.</title>
        <authorList>
            <person name="Collen J."/>
            <person name="Porcel B."/>
            <person name="Carre W."/>
            <person name="Ball S.G."/>
            <person name="Chaparro C."/>
            <person name="Tonon T."/>
            <person name="Barbeyron T."/>
            <person name="Michel G."/>
            <person name="Noel B."/>
            <person name="Valentin K."/>
            <person name="Elias M."/>
            <person name="Artiguenave F."/>
            <person name="Arun A."/>
            <person name="Aury J.M."/>
            <person name="Barbosa-Neto J.F."/>
            <person name="Bothwell J.H."/>
            <person name="Bouget F.Y."/>
            <person name="Brillet L."/>
            <person name="Cabello-Hurtado F."/>
            <person name="Capella-Gutierrez S."/>
            <person name="Charrier B."/>
            <person name="Cladiere L."/>
            <person name="Cock J.M."/>
            <person name="Coelho S.M."/>
            <person name="Colleoni C."/>
            <person name="Czjzek M."/>
            <person name="Da Silva C."/>
            <person name="Delage L."/>
            <person name="Denoeud F."/>
            <person name="Deschamps P."/>
            <person name="Dittami S.M."/>
            <person name="Gabaldon T."/>
            <person name="Gachon C.M."/>
            <person name="Groisillier A."/>
            <person name="Herve C."/>
            <person name="Jabbari K."/>
            <person name="Katinka M."/>
            <person name="Kloareg B."/>
            <person name="Kowalczyk N."/>
            <person name="Labadie K."/>
            <person name="Leblanc C."/>
            <person name="Lopez P.J."/>
            <person name="McLachlan D.H."/>
            <person name="Meslet-Cladiere L."/>
            <person name="Moustafa A."/>
            <person name="Nehr Z."/>
            <person name="Nyvall Collen P."/>
            <person name="Panaud O."/>
            <person name="Partensky F."/>
            <person name="Poulain J."/>
            <person name="Rensing S.A."/>
            <person name="Rousvoal S."/>
            <person name="Samson G."/>
            <person name="Symeonidi A."/>
            <person name="Weissenbach J."/>
            <person name="Zambounis A."/>
            <person name="Wincker P."/>
            <person name="Boyen C."/>
        </authorList>
    </citation>
    <scope>NUCLEOTIDE SEQUENCE [LARGE SCALE GENOMIC DNA]</scope>
    <source>
        <strain evidence="8">cv. Stackhouse</strain>
    </source>
</reference>
<keyword evidence="4 6" id="KW-0333">Golgi apparatus</keyword>
<gene>
    <name evidence="7" type="ORF">CHC_T00010049001</name>
</gene>
<protein>
    <recommendedName>
        <fullName evidence="6">Trafficking protein particle complex subunit</fullName>
    </recommendedName>
</protein>
<keyword evidence="3 6" id="KW-0931">ER-Golgi transport</keyword>
<keyword evidence="2 6" id="KW-0256">Endoplasmic reticulum</keyword>
<evidence type="ECO:0000256" key="3">
    <source>
        <dbReference type="ARBA" id="ARBA00022892"/>
    </source>
</evidence>
<evidence type="ECO:0000256" key="5">
    <source>
        <dbReference type="ARBA" id="ARBA00038167"/>
    </source>
</evidence>
<dbReference type="GO" id="GO:0005783">
    <property type="term" value="C:endoplasmic reticulum"/>
    <property type="evidence" value="ECO:0007669"/>
    <property type="project" value="UniProtKB-SubCell"/>
</dbReference>